<dbReference type="Gramene" id="mRNA:HanXRQr2_Chr12g0565161">
    <property type="protein sequence ID" value="mRNA:HanXRQr2_Chr12g0565161"/>
    <property type="gene ID" value="HanXRQr2_Chr12g0565161"/>
</dbReference>
<proteinExistence type="predicted"/>
<dbReference type="Proteomes" id="UP000215914">
    <property type="component" value="Unassembled WGS sequence"/>
</dbReference>
<protein>
    <submittedName>
        <fullName evidence="1">Uncharacterized protein</fullName>
    </submittedName>
</protein>
<reference evidence="1" key="2">
    <citation type="submission" date="2020-06" db="EMBL/GenBank/DDBJ databases">
        <title>Helianthus annuus Genome sequencing and assembly Release 2.</title>
        <authorList>
            <person name="Gouzy J."/>
            <person name="Langlade N."/>
            <person name="Munos S."/>
        </authorList>
    </citation>
    <scope>NUCLEOTIDE SEQUENCE</scope>
    <source>
        <tissue evidence="1">Leaves</tissue>
    </source>
</reference>
<name>A0A9K3HKS3_HELAN</name>
<reference evidence="1" key="1">
    <citation type="journal article" date="2017" name="Nature">
        <title>The sunflower genome provides insights into oil metabolism, flowering and Asterid evolution.</title>
        <authorList>
            <person name="Badouin H."/>
            <person name="Gouzy J."/>
            <person name="Grassa C.J."/>
            <person name="Murat F."/>
            <person name="Staton S.E."/>
            <person name="Cottret L."/>
            <person name="Lelandais-Briere C."/>
            <person name="Owens G.L."/>
            <person name="Carrere S."/>
            <person name="Mayjonade B."/>
            <person name="Legrand L."/>
            <person name="Gill N."/>
            <person name="Kane N.C."/>
            <person name="Bowers J.E."/>
            <person name="Hubner S."/>
            <person name="Bellec A."/>
            <person name="Berard A."/>
            <person name="Berges H."/>
            <person name="Blanchet N."/>
            <person name="Boniface M.C."/>
            <person name="Brunel D."/>
            <person name="Catrice O."/>
            <person name="Chaidir N."/>
            <person name="Claudel C."/>
            <person name="Donnadieu C."/>
            <person name="Faraut T."/>
            <person name="Fievet G."/>
            <person name="Helmstetter N."/>
            <person name="King M."/>
            <person name="Knapp S.J."/>
            <person name="Lai Z."/>
            <person name="Le Paslier M.C."/>
            <person name="Lippi Y."/>
            <person name="Lorenzon L."/>
            <person name="Mandel J.R."/>
            <person name="Marage G."/>
            <person name="Marchand G."/>
            <person name="Marquand E."/>
            <person name="Bret-Mestries E."/>
            <person name="Morien E."/>
            <person name="Nambeesan S."/>
            <person name="Nguyen T."/>
            <person name="Pegot-Espagnet P."/>
            <person name="Pouilly N."/>
            <person name="Raftis F."/>
            <person name="Sallet E."/>
            <person name="Schiex T."/>
            <person name="Thomas J."/>
            <person name="Vandecasteele C."/>
            <person name="Vares D."/>
            <person name="Vear F."/>
            <person name="Vautrin S."/>
            <person name="Crespi M."/>
            <person name="Mangin B."/>
            <person name="Burke J.M."/>
            <person name="Salse J."/>
            <person name="Munos S."/>
            <person name="Vincourt P."/>
            <person name="Rieseberg L.H."/>
            <person name="Langlade N.B."/>
        </authorList>
    </citation>
    <scope>NUCLEOTIDE SEQUENCE</scope>
    <source>
        <tissue evidence="1">Leaves</tissue>
    </source>
</reference>
<comment type="caution">
    <text evidence="1">The sequence shown here is derived from an EMBL/GenBank/DDBJ whole genome shotgun (WGS) entry which is preliminary data.</text>
</comment>
<accession>A0A9K3HKS3</accession>
<sequence length="47" mass="5584">MIIKEKMKESGSFHEMERKSQKLLLNFCFGRQMVSDRLAFEIVVKYG</sequence>
<keyword evidence="2" id="KW-1185">Reference proteome</keyword>
<dbReference type="EMBL" id="MNCJ02000327">
    <property type="protein sequence ID" value="KAF5779923.1"/>
    <property type="molecule type" value="Genomic_DNA"/>
</dbReference>
<evidence type="ECO:0000313" key="1">
    <source>
        <dbReference type="EMBL" id="KAF5779923.1"/>
    </source>
</evidence>
<gene>
    <name evidence="1" type="ORF">HanXRQr2_Chr12g0565161</name>
</gene>
<dbReference type="AlphaFoldDB" id="A0A9K3HKS3"/>
<organism evidence="1 2">
    <name type="scientific">Helianthus annuus</name>
    <name type="common">Common sunflower</name>
    <dbReference type="NCBI Taxonomy" id="4232"/>
    <lineage>
        <taxon>Eukaryota</taxon>
        <taxon>Viridiplantae</taxon>
        <taxon>Streptophyta</taxon>
        <taxon>Embryophyta</taxon>
        <taxon>Tracheophyta</taxon>
        <taxon>Spermatophyta</taxon>
        <taxon>Magnoliopsida</taxon>
        <taxon>eudicotyledons</taxon>
        <taxon>Gunneridae</taxon>
        <taxon>Pentapetalae</taxon>
        <taxon>asterids</taxon>
        <taxon>campanulids</taxon>
        <taxon>Asterales</taxon>
        <taxon>Asteraceae</taxon>
        <taxon>Asteroideae</taxon>
        <taxon>Heliantheae alliance</taxon>
        <taxon>Heliantheae</taxon>
        <taxon>Helianthus</taxon>
    </lineage>
</organism>
<evidence type="ECO:0000313" key="2">
    <source>
        <dbReference type="Proteomes" id="UP000215914"/>
    </source>
</evidence>